<keyword evidence="1 7" id="KW-0812">Transmembrane</keyword>
<evidence type="ECO:0000256" key="5">
    <source>
        <dbReference type="ARBA" id="ARBA00023329"/>
    </source>
</evidence>
<sequence length="205" mass="22658">STNWQMGDSSDEDKKSSSGSKKGTAPPSRQGSQASIDSSCSSFEKIDPMDQQQEEADGQLFAATLPPIRLWGNAIVDTPDPDPRTVPIKADQEQYYTGESMRTALGNLVFFSILMFTAPFVSMYVSYHYLFLDYFHLSTADAMLDAGMIGVGTVFFIMAGFCWVAYKEECDAEKEKKAREAEERKREGADTAPIPVAADESKKDQ</sequence>
<gene>
    <name evidence="8" type="ORF">PFISCL1PPCAC_11869</name>
</gene>
<dbReference type="PANTHER" id="PTHR31792:SF3">
    <property type="entry name" value="VACUOLAR ATPASE ASSEMBLY INTEGRAL MEMBRANE PROTEIN VMA21"/>
    <property type="match status" value="1"/>
</dbReference>
<evidence type="ECO:0000256" key="4">
    <source>
        <dbReference type="ARBA" id="ARBA00023136"/>
    </source>
</evidence>
<dbReference type="GO" id="GO:0005789">
    <property type="term" value="C:endoplasmic reticulum membrane"/>
    <property type="evidence" value="ECO:0007669"/>
    <property type="project" value="TreeGrafter"/>
</dbReference>
<name>A0AAV5VLI4_9BILA</name>
<evidence type="ECO:0000256" key="7">
    <source>
        <dbReference type="SAM" id="Phobius"/>
    </source>
</evidence>
<evidence type="ECO:0000313" key="9">
    <source>
        <dbReference type="Proteomes" id="UP001432322"/>
    </source>
</evidence>
<feature type="compositionally biased region" description="Polar residues" evidence="6">
    <location>
        <begin position="27"/>
        <end position="42"/>
    </location>
</feature>
<accession>A0AAV5VLI4</accession>
<comment type="caution">
    <text evidence="8">The sequence shown here is derived from an EMBL/GenBank/DDBJ whole genome shotgun (WGS) entry which is preliminary data.</text>
</comment>
<evidence type="ECO:0000256" key="3">
    <source>
        <dbReference type="ARBA" id="ARBA00022989"/>
    </source>
</evidence>
<feature type="non-terminal residue" evidence="8">
    <location>
        <position position="1"/>
    </location>
</feature>
<dbReference type="GO" id="GO:0070072">
    <property type="term" value="P:vacuolar proton-transporting V-type ATPase complex assembly"/>
    <property type="evidence" value="ECO:0007669"/>
    <property type="project" value="InterPro"/>
</dbReference>
<reference evidence="8" key="1">
    <citation type="submission" date="2023-10" db="EMBL/GenBank/DDBJ databases">
        <title>Genome assembly of Pristionchus species.</title>
        <authorList>
            <person name="Yoshida K."/>
            <person name="Sommer R.J."/>
        </authorList>
    </citation>
    <scope>NUCLEOTIDE SEQUENCE</scope>
    <source>
        <strain evidence="8">RS5133</strain>
    </source>
</reference>
<protein>
    <submittedName>
        <fullName evidence="8">Uncharacterized protein</fullName>
    </submittedName>
</protein>
<feature type="transmembrane region" description="Helical" evidence="7">
    <location>
        <begin position="147"/>
        <end position="166"/>
    </location>
</feature>
<proteinExistence type="predicted"/>
<evidence type="ECO:0000313" key="8">
    <source>
        <dbReference type="EMBL" id="GMT20572.1"/>
    </source>
</evidence>
<dbReference type="PANTHER" id="PTHR31792">
    <property type="entry name" value="VACUOLAR ATPASE ASSEMBLY INTEGRAL MEMBRANE PROTEIN VMA21"/>
    <property type="match status" value="1"/>
</dbReference>
<dbReference type="Pfam" id="PF09446">
    <property type="entry name" value="VMA21"/>
    <property type="match status" value="1"/>
</dbReference>
<evidence type="ECO:0000256" key="1">
    <source>
        <dbReference type="ARBA" id="ARBA00022692"/>
    </source>
</evidence>
<dbReference type="GO" id="GO:0031410">
    <property type="term" value="C:cytoplasmic vesicle"/>
    <property type="evidence" value="ECO:0007669"/>
    <property type="project" value="UniProtKB-KW"/>
</dbReference>
<keyword evidence="3 7" id="KW-1133">Transmembrane helix</keyword>
<keyword evidence="5" id="KW-0968">Cytoplasmic vesicle</keyword>
<keyword evidence="4 7" id="KW-0472">Membrane</keyword>
<dbReference type="Proteomes" id="UP001432322">
    <property type="component" value="Unassembled WGS sequence"/>
</dbReference>
<keyword evidence="9" id="KW-1185">Reference proteome</keyword>
<dbReference type="AlphaFoldDB" id="A0AAV5VLI4"/>
<organism evidence="8 9">
    <name type="scientific">Pristionchus fissidentatus</name>
    <dbReference type="NCBI Taxonomy" id="1538716"/>
    <lineage>
        <taxon>Eukaryota</taxon>
        <taxon>Metazoa</taxon>
        <taxon>Ecdysozoa</taxon>
        <taxon>Nematoda</taxon>
        <taxon>Chromadorea</taxon>
        <taxon>Rhabditida</taxon>
        <taxon>Rhabditina</taxon>
        <taxon>Diplogasteromorpha</taxon>
        <taxon>Diplogasteroidea</taxon>
        <taxon>Neodiplogasteridae</taxon>
        <taxon>Pristionchus</taxon>
    </lineage>
</organism>
<keyword evidence="2" id="KW-0256">Endoplasmic reticulum</keyword>
<dbReference type="InterPro" id="IPR019013">
    <property type="entry name" value="Vma21"/>
</dbReference>
<feature type="region of interest" description="Disordered" evidence="6">
    <location>
        <begin position="1"/>
        <end position="55"/>
    </location>
</feature>
<feature type="region of interest" description="Disordered" evidence="6">
    <location>
        <begin position="174"/>
        <end position="205"/>
    </location>
</feature>
<feature type="compositionally biased region" description="Basic and acidic residues" evidence="6">
    <location>
        <begin position="174"/>
        <end position="189"/>
    </location>
</feature>
<evidence type="ECO:0000256" key="2">
    <source>
        <dbReference type="ARBA" id="ARBA00022824"/>
    </source>
</evidence>
<feature type="transmembrane region" description="Helical" evidence="7">
    <location>
        <begin position="104"/>
        <end position="127"/>
    </location>
</feature>
<dbReference type="EMBL" id="BTSY01000003">
    <property type="protein sequence ID" value="GMT20572.1"/>
    <property type="molecule type" value="Genomic_DNA"/>
</dbReference>
<evidence type="ECO:0000256" key="6">
    <source>
        <dbReference type="SAM" id="MobiDB-lite"/>
    </source>
</evidence>